<proteinExistence type="predicted"/>
<organism evidence="1 2">
    <name type="scientific">Paenibacillus yanchengensis</name>
    <dbReference type="NCBI Taxonomy" id="2035833"/>
    <lineage>
        <taxon>Bacteria</taxon>
        <taxon>Bacillati</taxon>
        <taxon>Bacillota</taxon>
        <taxon>Bacilli</taxon>
        <taxon>Bacillales</taxon>
        <taxon>Paenibacillaceae</taxon>
        <taxon>Paenibacillus</taxon>
    </lineage>
</organism>
<dbReference type="Pfam" id="PF11079">
    <property type="entry name" value="YqhG"/>
    <property type="match status" value="2"/>
</dbReference>
<gene>
    <name evidence="1" type="ORF">ACFSJH_11070</name>
</gene>
<protein>
    <submittedName>
        <fullName evidence="1">YqhG family protein</fullName>
    </submittedName>
</protein>
<evidence type="ECO:0000313" key="1">
    <source>
        <dbReference type="EMBL" id="MFD2116262.1"/>
    </source>
</evidence>
<sequence length="320" mass="36943">MNEKMIHHYVGRYLEATNCSIIEKDNNHFIVKLSKEADMALTNRPYYWSFVERADVEPETMSFLFVTNVEEYEQAQADKNAQIEHHNFQSEAAQELGVSPADAALARTMGFVQPTVNVRQFPRENLYFGAAKLEQIFAATNKNGSYVCLFEQPASRSNHPLESTAYTTWLGVNLKIEFISDQKKEDIYSFGVSLITGHCMEDFHSLLLTKKMSMQLPANIHVAKNGINFNRALQIIEQQMERKLKALDYQWAEQATERLEEELQLISTYYDKMLEQTDEEERPAIMEQFEQRKAEIRSQYSPRVTASAINCGLFHLRGID</sequence>
<dbReference type="Proteomes" id="UP001597362">
    <property type="component" value="Unassembled WGS sequence"/>
</dbReference>
<comment type="caution">
    <text evidence="1">The sequence shown here is derived from an EMBL/GenBank/DDBJ whole genome shotgun (WGS) entry which is preliminary data.</text>
</comment>
<name>A0ABW4YKX1_9BACL</name>
<dbReference type="InterPro" id="IPR024562">
    <property type="entry name" value="YqhG"/>
</dbReference>
<dbReference type="RefSeq" id="WP_377772260.1">
    <property type="nucleotide sequence ID" value="NZ_JBHUHO010000030.1"/>
</dbReference>
<keyword evidence="2" id="KW-1185">Reference proteome</keyword>
<reference evidence="2" key="1">
    <citation type="journal article" date="2019" name="Int. J. Syst. Evol. Microbiol.">
        <title>The Global Catalogue of Microorganisms (GCM) 10K type strain sequencing project: providing services to taxonomists for standard genome sequencing and annotation.</title>
        <authorList>
            <consortium name="The Broad Institute Genomics Platform"/>
            <consortium name="The Broad Institute Genome Sequencing Center for Infectious Disease"/>
            <person name="Wu L."/>
            <person name="Ma J."/>
        </authorList>
    </citation>
    <scope>NUCLEOTIDE SEQUENCE [LARGE SCALE GENOMIC DNA]</scope>
    <source>
        <strain evidence="2">GH52</strain>
    </source>
</reference>
<evidence type="ECO:0000313" key="2">
    <source>
        <dbReference type="Proteomes" id="UP001597362"/>
    </source>
</evidence>
<dbReference type="EMBL" id="JBHUHO010000030">
    <property type="protein sequence ID" value="MFD2116262.1"/>
    <property type="molecule type" value="Genomic_DNA"/>
</dbReference>
<accession>A0ABW4YKX1</accession>